<sequence length="119" mass="12710">MDRRRSFAISGLAGFVLLAASGCHSAYVEAVVRNDSGAAVSLVELDYPSASFGTETLAAGGEYHYRFKILGNGPTKVIWTDSARKEHTVAGPELQEGLQGRLTVALSATSATWNTQLHR</sequence>
<comment type="caution">
    <text evidence="2">The sequence shown here is derived from an EMBL/GenBank/DDBJ whole genome shotgun (WGS) entry which is preliminary data.</text>
</comment>
<evidence type="ECO:0000256" key="1">
    <source>
        <dbReference type="SAM" id="SignalP"/>
    </source>
</evidence>
<organism evidence="2 3">
    <name type="scientific">Granulicella mallensis</name>
    <dbReference type="NCBI Taxonomy" id="940614"/>
    <lineage>
        <taxon>Bacteria</taxon>
        <taxon>Pseudomonadati</taxon>
        <taxon>Acidobacteriota</taxon>
        <taxon>Terriglobia</taxon>
        <taxon>Terriglobales</taxon>
        <taxon>Acidobacteriaceae</taxon>
        <taxon>Granulicella</taxon>
    </lineage>
</organism>
<keyword evidence="1" id="KW-0732">Signal</keyword>
<evidence type="ECO:0000313" key="3">
    <source>
        <dbReference type="Proteomes" id="UP000584867"/>
    </source>
</evidence>
<evidence type="ECO:0000313" key="2">
    <source>
        <dbReference type="EMBL" id="MBB5062179.1"/>
    </source>
</evidence>
<feature type="signal peptide" evidence="1">
    <location>
        <begin position="1"/>
        <end position="26"/>
    </location>
</feature>
<reference evidence="2 3" key="1">
    <citation type="submission" date="2020-08" db="EMBL/GenBank/DDBJ databases">
        <title>Genomic Encyclopedia of Type Strains, Phase IV (KMG-V): Genome sequencing to study the core and pangenomes of soil and plant-associated prokaryotes.</title>
        <authorList>
            <person name="Whitman W."/>
        </authorList>
    </citation>
    <scope>NUCLEOTIDE SEQUENCE [LARGE SCALE GENOMIC DNA]</scope>
    <source>
        <strain evidence="2 3">X5P3</strain>
    </source>
</reference>
<dbReference type="RefSeq" id="WP_184252681.1">
    <property type="nucleotide sequence ID" value="NZ_JACHIO010000002.1"/>
</dbReference>
<proteinExistence type="predicted"/>
<dbReference type="PROSITE" id="PS51257">
    <property type="entry name" value="PROKAR_LIPOPROTEIN"/>
    <property type="match status" value="1"/>
</dbReference>
<accession>A0A7W8E862</accession>
<protein>
    <submittedName>
        <fullName evidence="2">Uncharacterized protein</fullName>
    </submittedName>
</protein>
<feature type="chain" id="PRO_5031430877" evidence="1">
    <location>
        <begin position="27"/>
        <end position="119"/>
    </location>
</feature>
<name>A0A7W8E862_9BACT</name>
<gene>
    <name evidence="2" type="ORF">HDF15_000506</name>
</gene>
<dbReference type="EMBL" id="JACHIO010000002">
    <property type="protein sequence ID" value="MBB5062179.1"/>
    <property type="molecule type" value="Genomic_DNA"/>
</dbReference>
<dbReference type="Proteomes" id="UP000584867">
    <property type="component" value="Unassembled WGS sequence"/>
</dbReference>
<dbReference type="AlphaFoldDB" id="A0A7W8E862"/>